<feature type="transmembrane region" description="Helical" evidence="1">
    <location>
        <begin position="93"/>
        <end position="114"/>
    </location>
</feature>
<evidence type="ECO:0000313" key="3">
    <source>
        <dbReference type="Proteomes" id="UP000031668"/>
    </source>
</evidence>
<evidence type="ECO:0000313" key="2">
    <source>
        <dbReference type="EMBL" id="KII68886.1"/>
    </source>
</evidence>
<sequence>MEYVIPHNLEYDFTRKVLKWKADSPPCLPLMECFHGEELFARNFSDINFVKLDLRFGDVCRVATCPQSVFNISCSPFSQHLKIGIISNFQRNLIIISSSVVAVIILICVLLFLICRKCFRIKSIEQLTIQNLTFRSLLKKENNKFFHRIQSVESHGG</sequence>
<keyword evidence="3" id="KW-1185">Reference proteome</keyword>
<reference evidence="2 3" key="1">
    <citation type="journal article" date="2014" name="Genome Biol. Evol.">
        <title>The genome of the myxosporean Thelohanellus kitauei shows adaptations to nutrient acquisition within its fish host.</title>
        <authorList>
            <person name="Yang Y."/>
            <person name="Xiong J."/>
            <person name="Zhou Z."/>
            <person name="Huo F."/>
            <person name="Miao W."/>
            <person name="Ran C."/>
            <person name="Liu Y."/>
            <person name="Zhang J."/>
            <person name="Feng J."/>
            <person name="Wang M."/>
            <person name="Wang M."/>
            <person name="Wang L."/>
            <person name="Yao B."/>
        </authorList>
    </citation>
    <scope>NUCLEOTIDE SEQUENCE [LARGE SCALE GENOMIC DNA]</scope>
    <source>
        <strain evidence="2">Wuqing</strain>
    </source>
</reference>
<dbReference type="AlphaFoldDB" id="A0A0C2MNR5"/>
<keyword evidence="1" id="KW-0472">Membrane</keyword>
<dbReference type="EMBL" id="JWZT01002668">
    <property type="protein sequence ID" value="KII68886.1"/>
    <property type="molecule type" value="Genomic_DNA"/>
</dbReference>
<accession>A0A0C2MNR5</accession>
<comment type="caution">
    <text evidence="2">The sequence shown here is derived from an EMBL/GenBank/DDBJ whole genome shotgun (WGS) entry which is preliminary data.</text>
</comment>
<dbReference type="Proteomes" id="UP000031668">
    <property type="component" value="Unassembled WGS sequence"/>
</dbReference>
<gene>
    <name evidence="2" type="ORF">RF11_03791</name>
</gene>
<name>A0A0C2MNR5_THEKT</name>
<protein>
    <submittedName>
        <fullName evidence="2">Uncharacterized protein</fullName>
    </submittedName>
</protein>
<keyword evidence="1" id="KW-0812">Transmembrane</keyword>
<evidence type="ECO:0000256" key="1">
    <source>
        <dbReference type="SAM" id="Phobius"/>
    </source>
</evidence>
<keyword evidence="1" id="KW-1133">Transmembrane helix</keyword>
<organism evidence="2 3">
    <name type="scientific">Thelohanellus kitauei</name>
    <name type="common">Myxosporean</name>
    <dbReference type="NCBI Taxonomy" id="669202"/>
    <lineage>
        <taxon>Eukaryota</taxon>
        <taxon>Metazoa</taxon>
        <taxon>Cnidaria</taxon>
        <taxon>Myxozoa</taxon>
        <taxon>Myxosporea</taxon>
        <taxon>Bivalvulida</taxon>
        <taxon>Platysporina</taxon>
        <taxon>Myxobolidae</taxon>
        <taxon>Thelohanellus</taxon>
    </lineage>
</organism>
<proteinExistence type="predicted"/>